<proteinExistence type="predicted"/>
<evidence type="ECO:0000256" key="1">
    <source>
        <dbReference type="SAM" id="MobiDB-lite"/>
    </source>
</evidence>
<name>A0ABV8LNM0_9ACTN</name>
<reference evidence="4" key="1">
    <citation type="journal article" date="2019" name="Int. J. Syst. Evol. Microbiol.">
        <title>The Global Catalogue of Microorganisms (GCM) 10K type strain sequencing project: providing services to taxonomists for standard genome sequencing and annotation.</title>
        <authorList>
            <consortium name="The Broad Institute Genomics Platform"/>
            <consortium name="The Broad Institute Genome Sequencing Center for Infectious Disease"/>
            <person name="Wu L."/>
            <person name="Ma J."/>
        </authorList>
    </citation>
    <scope>NUCLEOTIDE SEQUENCE [LARGE SCALE GENOMIC DNA]</scope>
    <source>
        <strain evidence="4">CGMCC 4.7289</strain>
    </source>
</reference>
<feature type="chain" id="PRO_5045888280" description="Lipoprotein" evidence="2">
    <location>
        <begin position="18"/>
        <end position="183"/>
    </location>
</feature>
<dbReference type="RefSeq" id="WP_253754837.1">
    <property type="nucleotide sequence ID" value="NZ_JAMZDZ010000001.1"/>
</dbReference>
<protein>
    <recommendedName>
        <fullName evidence="5">Lipoprotein</fullName>
    </recommendedName>
</protein>
<dbReference type="Proteomes" id="UP001595816">
    <property type="component" value="Unassembled WGS sequence"/>
</dbReference>
<gene>
    <name evidence="3" type="ORF">ACFOZ4_12215</name>
</gene>
<feature type="region of interest" description="Disordered" evidence="1">
    <location>
        <begin position="133"/>
        <end position="157"/>
    </location>
</feature>
<keyword evidence="4" id="KW-1185">Reference proteome</keyword>
<evidence type="ECO:0000313" key="4">
    <source>
        <dbReference type="Proteomes" id="UP001595816"/>
    </source>
</evidence>
<dbReference type="EMBL" id="JBHSAY010000006">
    <property type="protein sequence ID" value="MFC4131369.1"/>
    <property type="molecule type" value="Genomic_DNA"/>
</dbReference>
<sequence>MKITRILAVAALATALAGCGQSGEDPKVASAGGSPTVAPTSDVVGAYVEAVRVYVTCLRAEGLKVTDPDAKGRYTFEGDLRKLKADPKFRAGQQKCGGLLPPVPAELQEKTVLTAEEIENARKYAKCMRDNGMPEFPDPGPDGYYPEDGPYAGSGSDADLRAQVICSPIINGGVRTDPSKAQG</sequence>
<evidence type="ECO:0008006" key="5">
    <source>
        <dbReference type="Google" id="ProtNLM"/>
    </source>
</evidence>
<feature type="compositionally biased region" description="Low complexity" evidence="1">
    <location>
        <begin position="141"/>
        <end position="151"/>
    </location>
</feature>
<evidence type="ECO:0000313" key="3">
    <source>
        <dbReference type="EMBL" id="MFC4131369.1"/>
    </source>
</evidence>
<keyword evidence="2" id="KW-0732">Signal</keyword>
<feature type="signal peptide" evidence="2">
    <location>
        <begin position="1"/>
        <end position="17"/>
    </location>
</feature>
<evidence type="ECO:0000256" key="2">
    <source>
        <dbReference type="SAM" id="SignalP"/>
    </source>
</evidence>
<comment type="caution">
    <text evidence="3">The sequence shown here is derived from an EMBL/GenBank/DDBJ whole genome shotgun (WGS) entry which is preliminary data.</text>
</comment>
<accession>A0ABV8LNM0</accession>
<dbReference type="PROSITE" id="PS51257">
    <property type="entry name" value="PROKAR_LIPOPROTEIN"/>
    <property type="match status" value="1"/>
</dbReference>
<organism evidence="3 4">
    <name type="scientific">Hamadaea flava</name>
    <dbReference type="NCBI Taxonomy" id="1742688"/>
    <lineage>
        <taxon>Bacteria</taxon>
        <taxon>Bacillati</taxon>
        <taxon>Actinomycetota</taxon>
        <taxon>Actinomycetes</taxon>
        <taxon>Micromonosporales</taxon>
        <taxon>Micromonosporaceae</taxon>
        <taxon>Hamadaea</taxon>
    </lineage>
</organism>